<accession>A0A249L4Z4</accession>
<dbReference type="RefSeq" id="WP_095688320.1">
    <property type="nucleotide sequence ID" value="NZ_CP016779.1"/>
</dbReference>
<dbReference type="EMBL" id="CP016779">
    <property type="protein sequence ID" value="ASY24054.1"/>
    <property type="molecule type" value="Genomic_DNA"/>
</dbReference>
<dbReference type="OrthoDB" id="3215033at2"/>
<dbReference type="Proteomes" id="UP000217210">
    <property type="component" value="Chromosome"/>
</dbReference>
<name>A0A249L4Z4_9ACTN</name>
<reference evidence="1 2" key="1">
    <citation type="submission" date="2016-07" db="EMBL/GenBank/DDBJ databases">
        <title>High microdiversification within the ubiquitous acI lineage of Actinobacteria.</title>
        <authorList>
            <person name="Neuenschwander S.M."/>
            <person name="Salcher M."/>
            <person name="Ghai R."/>
            <person name="Pernthaler J."/>
        </authorList>
    </citation>
    <scope>NUCLEOTIDE SEQUENCE [LARGE SCALE GENOMIC DNA]</scope>
    <source>
        <strain evidence="1">MMS-IIB-91</strain>
    </source>
</reference>
<dbReference type="KEGG" id="nab:B1sIIB91_03955"/>
<keyword evidence="2" id="KW-1185">Reference proteome</keyword>
<organism evidence="1 2">
    <name type="scientific">Candidatus Nanopelagicus abundans</name>
    <dbReference type="NCBI Taxonomy" id="1884916"/>
    <lineage>
        <taxon>Bacteria</taxon>
        <taxon>Bacillati</taxon>
        <taxon>Actinomycetota</taxon>
        <taxon>Actinomycetes</taxon>
        <taxon>Candidatus Nanopelagicales</taxon>
        <taxon>Candidatus Nanopelagicaceae</taxon>
        <taxon>Candidatus Nanopelagicus</taxon>
    </lineage>
</organism>
<dbReference type="InterPro" id="IPR021408">
    <property type="entry name" value="DUF3046"/>
</dbReference>
<gene>
    <name evidence="1" type="ORF">B1sIIB91_03955</name>
</gene>
<evidence type="ECO:0000313" key="2">
    <source>
        <dbReference type="Proteomes" id="UP000217210"/>
    </source>
</evidence>
<sequence>MRISQLRGKLSDYFPDADTYARDIIHSELGGISVNAAIELGMEPDEIWKAVVRHNPSMAEKYR</sequence>
<protein>
    <submittedName>
        <fullName evidence="1">DUF3046 domain-containing protein</fullName>
    </submittedName>
</protein>
<evidence type="ECO:0000313" key="1">
    <source>
        <dbReference type="EMBL" id="ASY24054.1"/>
    </source>
</evidence>
<proteinExistence type="predicted"/>
<dbReference type="Pfam" id="PF11248">
    <property type="entry name" value="DUF3046"/>
    <property type="match status" value="1"/>
</dbReference>
<dbReference type="AlphaFoldDB" id="A0A249L4Z4"/>